<dbReference type="PROSITE" id="PS00108">
    <property type="entry name" value="PROTEIN_KINASE_ST"/>
    <property type="match status" value="1"/>
</dbReference>
<feature type="compositionally biased region" description="Polar residues" evidence="1">
    <location>
        <begin position="1962"/>
        <end position="1979"/>
    </location>
</feature>
<dbReference type="PROSITE" id="PS50011">
    <property type="entry name" value="PROTEIN_KINASE_DOM"/>
    <property type="match status" value="1"/>
</dbReference>
<dbReference type="SUPFAM" id="SSF56112">
    <property type="entry name" value="Protein kinase-like (PK-like)"/>
    <property type="match status" value="1"/>
</dbReference>
<feature type="compositionally biased region" description="Polar residues" evidence="1">
    <location>
        <begin position="950"/>
        <end position="965"/>
    </location>
</feature>
<dbReference type="CDD" id="cd00180">
    <property type="entry name" value="PKc"/>
    <property type="match status" value="1"/>
</dbReference>
<dbReference type="GO" id="GO:0004672">
    <property type="term" value="F:protein kinase activity"/>
    <property type="evidence" value="ECO:0007669"/>
    <property type="project" value="InterPro"/>
</dbReference>
<feature type="region of interest" description="Disordered" evidence="1">
    <location>
        <begin position="1360"/>
        <end position="1386"/>
    </location>
</feature>
<feature type="compositionally biased region" description="Low complexity" evidence="1">
    <location>
        <begin position="1689"/>
        <end position="1699"/>
    </location>
</feature>
<evidence type="ECO:0000259" key="2">
    <source>
        <dbReference type="PROSITE" id="PS50011"/>
    </source>
</evidence>
<dbReference type="GeneID" id="30908386"/>
<dbReference type="Gene3D" id="1.10.510.10">
    <property type="entry name" value="Transferase(Phosphotransferase) domain 1"/>
    <property type="match status" value="1"/>
</dbReference>
<feature type="region of interest" description="Disordered" evidence="1">
    <location>
        <begin position="1517"/>
        <end position="1590"/>
    </location>
</feature>
<feature type="region of interest" description="Disordered" evidence="1">
    <location>
        <begin position="29"/>
        <end position="81"/>
    </location>
</feature>
<feature type="compositionally biased region" description="Basic and acidic residues" evidence="1">
    <location>
        <begin position="1363"/>
        <end position="1372"/>
    </location>
</feature>
<dbReference type="Proteomes" id="UP000092716">
    <property type="component" value="Chromosome 7"/>
</dbReference>
<feature type="region of interest" description="Disordered" evidence="1">
    <location>
        <begin position="325"/>
        <end position="366"/>
    </location>
</feature>
<dbReference type="PANTHER" id="PTHR34495">
    <property type="entry name" value="UNC-51-LIKE AUTOPHAGY-ACTIVATING KINASE 1A"/>
    <property type="match status" value="1"/>
</dbReference>
<feature type="compositionally biased region" description="Basic and acidic residues" evidence="1">
    <location>
        <begin position="687"/>
        <end position="703"/>
    </location>
</feature>
<feature type="compositionally biased region" description="Basic and acidic residues" evidence="1">
    <location>
        <begin position="491"/>
        <end position="502"/>
    </location>
</feature>
<accession>A0A1B1DXH5</accession>
<dbReference type="OrthoDB" id="10252354at2759"/>
<keyword evidence="4" id="KW-1185">Reference proteome</keyword>
<feature type="region of interest" description="Disordered" evidence="1">
    <location>
        <begin position="1673"/>
        <end position="1703"/>
    </location>
</feature>
<protein>
    <submittedName>
        <fullName evidence="3">Protein kinase</fullName>
    </submittedName>
</protein>
<feature type="compositionally biased region" description="Low complexity" evidence="1">
    <location>
        <begin position="1517"/>
        <end position="1530"/>
    </location>
</feature>
<feature type="compositionally biased region" description="Acidic residues" evidence="1">
    <location>
        <begin position="31"/>
        <end position="62"/>
    </location>
</feature>
<feature type="compositionally biased region" description="Polar residues" evidence="1">
    <location>
        <begin position="327"/>
        <end position="346"/>
    </location>
</feature>
<feature type="region of interest" description="Disordered" evidence="1">
    <location>
        <begin position="1962"/>
        <end position="1983"/>
    </location>
</feature>
<feature type="region of interest" description="Disordered" evidence="1">
    <location>
        <begin position="872"/>
        <end position="900"/>
    </location>
</feature>
<dbReference type="Gene3D" id="3.30.200.20">
    <property type="entry name" value="Phosphorylase Kinase, domain 1"/>
    <property type="match status" value="1"/>
</dbReference>
<feature type="region of interest" description="Disordered" evidence="1">
    <location>
        <begin position="927"/>
        <end position="967"/>
    </location>
</feature>
<dbReference type="InterPro" id="IPR011009">
    <property type="entry name" value="Kinase-like_dom_sf"/>
</dbReference>
<feature type="region of interest" description="Disordered" evidence="1">
    <location>
        <begin position="670"/>
        <end position="760"/>
    </location>
</feature>
<dbReference type="Pfam" id="PF00069">
    <property type="entry name" value="Pkinase"/>
    <property type="match status" value="1"/>
</dbReference>
<feature type="compositionally biased region" description="Polar residues" evidence="1">
    <location>
        <begin position="732"/>
        <end position="742"/>
    </location>
</feature>
<organism evidence="3 4">
    <name type="scientific">Plasmodium coatneyi</name>
    <dbReference type="NCBI Taxonomy" id="208452"/>
    <lineage>
        <taxon>Eukaryota</taxon>
        <taxon>Sar</taxon>
        <taxon>Alveolata</taxon>
        <taxon>Apicomplexa</taxon>
        <taxon>Aconoidasida</taxon>
        <taxon>Haemosporida</taxon>
        <taxon>Plasmodiidae</taxon>
        <taxon>Plasmodium</taxon>
    </lineage>
</organism>
<dbReference type="EMBL" id="CP016245">
    <property type="protein sequence ID" value="ANQ07468.1"/>
    <property type="molecule type" value="Genomic_DNA"/>
</dbReference>
<feature type="region of interest" description="Disordered" evidence="1">
    <location>
        <begin position="473"/>
        <end position="511"/>
    </location>
</feature>
<evidence type="ECO:0000313" key="4">
    <source>
        <dbReference type="Proteomes" id="UP000092716"/>
    </source>
</evidence>
<feature type="compositionally biased region" description="Basic and acidic residues" evidence="1">
    <location>
        <begin position="1083"/>
        <end position="1099"/>
    </location>
</feature>
<dbReference type="PANTHER" id="PTHR34495:SF4">
    <property type="entry name" value="UNC-51 LIKE AUTOPHAGY ACTIVATING KINASE 1A"/>
    <property type="match status" value="1"/>
</dbReference>
<dbReference type="InterPro" id="IPR000719">
    <property type="entry name" value="Prot_kinase_dom"/>
</dbReference>
<dbReference type="InterPro" id="IPR008271">
    <property type="entry name" value="Ser/Thr_kinase_AS"/>
</dbReference>
<feature type="compositionally biased region" description="Polar residues" evidence="1">
    <location>
        <begin position="63"/>
        <end position="75"/>
    </location>
</feature>
<sequence>MNKASSATYLEDCLLRGLERENLQKVHAELAEEEQYDQEELEETLEEQQPEEDDDIEEDEESGTSLNIAHSNSANGDRYSRNDFIGGNLPTRGANSNEYVLNYLNTYINKNIRNGKTLENINQPNLLTSQSTDNMISGNPTNVTITDSNKQCMKNFFKDRDKGNPLYDAQTAANLHYMLIPNENERKENVNWNERISNFIHTELQNGFVDDRVYASNRSNLMNGANCSDQRMKNPHDWEKATSVLDEDVGNIFVNKFHPGETGISTGGVPHPSSVRNVQSDLVHVGKYDGERGYDGRTNRQHVSTNCTGADGVSNYHVNNPRLGTPHVSNETTNRNGFTNEPNPNNARECENHKLSPRGSENVSPSKRPIECDKSQGMFHNSVGEKYAKWEVPNMKEEDPIILTDSEKMNCANRKGKAGELPEVISHSSHWMRGQEKENYRSFLYVINKKMEMLSKDRNVIAVENMYKPGLQPVNASHKHNNPLCVGNTDKGAEKVNSREREEDPIDNVGSSTVNPNCYTGFVHNEPNESYKKANLKTVQSERQYVAQQCYDERATLGDAPGLYSRRGSLTQGGAHPSGLLDSHGRNISTDYNPMRDLEMLGGQGSSSSDNFPCSGDPVNNLSNYCDDDPPEVGKLNGVNFSNHVDRLSVQLNFIEEGLVGYQKEGGPSSFPFVQKEKSATNPHGDNYGDHLDHGEQSDHADMTESQCENYASEKGVGAVTSAGEEEDSRTNRNSAGGNENCSSSRKSSHPHSYNNSDPFNVDAFAGDPFGNDPFAGDPFFNDHQFGKDGSCLNQIGTYSEHNEYYPNVEDNENDKEGSENTTDNVNNNATLNDDYVFPSSGKNHHDIEGGVASGSNQAHFKNGSYLFTGSSSSNNNCVSEKEMRKGGNTFSSSASGSVPPHHEDFICEHLSSDHVETVNGSESICQLHHGSDISDGGGRQSKASHDSGNDSNNGCSQDGSTTGVEGNRRLFSNVHHGRAPNFTQKKNINDGHANEEDVLHSAATSSHFSFNSCVIHVKGDNTPRNESHPVENRFVSEDQAAVPISAGADSPCMEDEFSRASQKNERAITLTDVGADMASSDRSVECTRGESETDGKNEHAEVLSRVQEEVCPNHVREEVSNKEQHTFGRNSNRMQKHNHVEVNLTHEGYPHMDKNFHKNGIAISTNNMITHGSSMTSSEEWMHLNGQYHQVDHLNVAKANRIGSPQSANTSSGRNAHNSLAGSVSSLNSVNAKKGSYVPANHSRDYCGLGSISSSINRASGFGDGPTSSNHDLLQGLHSDTVMQHPMRDRNTNEGTVGQPYDWNNERTTSYAPASFYRNNNETKNFLTNFFDAVESGTLNQRGYEHEVDDLHFSRNGYQKQSEVKNHKERIPPTIDRPTHSGSNSNHVRNENTIDVFSSANQFAGVKSLGTMDILSGGISNACSGGANNVNHFMNKNDGGDVHQKVAIPMTGPTSKNVNMAENHLPHKNVPLMQSTRNSNLAHSVVNYNPSKLLINKHIHANNKCMNGKVKITNNGNSGPHSSNNNMGNLWGDYRPGGGPANVGSPNLTQVDNENRKYLPALGNNSGGGILPTPHRKENNNPPTDGKAKGKMAIPALITTGGKASLLNNPMEECSNLVMSTHGGITHTAVSGANNCTSTTPNEHNLSVPFNKVGLGGVPFYITESKNIRGSNCPNGGNLNKLERKDSFSSNGDASGSSTMVESRQVNQQFSEQEQNSNGMNGVIIPGTAAYERGNNVVAPIQSVPSGGGGILCTPSTNGGAITSSQVMSNHKMNSFLMNDNLSNIMLSQNFNSFFNSARTNIQGVGGSSTPYGSVGADNPNGNNSSAQNIIPPKKNELMFSGMKSNLGEGKRNNICETVSTYCKENSNDASKIGENLLFQGGASTGGVPNERVKDQTSHQLVHPKMTDPNSNNLAIYIGNHKMRKYVKVNKMEESHVNHSFVSGGRFNEYSKHIVEEHFQGDTNHNSNEQNVGESFSGRNPRIPHYAEGSTNSGFLNGGVSSAILSGGNGMGNQNGPTTTQFRKSFVPNKNAYMKASNGELWETAATRDYNGPLQSGFDGKGDPVPSVATASMGGAQLIRNHPINQNIRCSEQRIEDQMGHYLHRAELAAVNVDPERMCKEEDNSTIKAQERKYPMQAEVLTKRMGSLGQEYTVSSSTNSGSSNNGSSNYSGGGGTYSAGGNYTVGGNKVAPQSSLNNADMKNVMMTMIQNPMNCNAGVVGNHVRKGAPVVGAANPIGPTPCHMAQNPRNINNDNSVPNDLLLKGKNFEELICSKGYVQSRYPQHHAYNNVNTKMASPLQGAPNPQQYGVHGGMHSGLHGNVYNVPLSIPPCAGVPAKSNDDLRMGGEKGNLKAPLSNVNMRNPMNRDIAMCNSVGGICYNRNNNVVTPMIGAGSTNNNIPGRSIESYNNMMSSDQAGNLMQQQHMLDACAKNRNILNNNLKMDVSKNCAKVRSAHQQNGYAHLVVQPNGDMRKGGQQPHPLAVSLGMGGLQTALPTPAVGMAPGAMILHNQNGALNEYAQHYYEQQQQSLQVMHSHHQMYPLQQMYPLHQLYPIQQMYPHHLMFPSCETPHGQQYGKYLSNSSDLAIKKKEYENMFRLSKSQLLNLESEIKYLKSLAAYNIKPKDLYFETYEETAILPYDGGGIMNGDYCYYHSQQYPGGGVYSMDGGVLPVGGANQMCGIVNSVDNSIGNLCNVNGSIRGAATGSPMDQPPLGGKVKRERGKTKLYTNKFSSKFKYTVIEEGSFGVVYKGWYKGMHVAVKVPVDKMAKQDPYGLTKRSINEWKILSKCDHPNIIKLCGGIIHSYFDIWLVTKLVNGLDLHTIKNNMKKDDKVMSIDVSLKMCRQLANVINFLHTPIKNKKNVIIHRDIKPENLIIDNDWNIHLCDFGDSEECEDGIVTNVSGATWIYAPPELLTCHPLKQSSDYNFLDHTKLSYKWDIWSMGCVFQEMMNLPSPFQHYIITFDESDQIYEKLVDVFTRKLPPCIHSKIENSPFADIIRLCLNYDPNLRPTASEIVQLLNQPDEYLLLKRA</sequence>
<dbReference type="VEuPathDB" id="PlasmoDB:PCOAH_00016600"/>
<name>A0A1B1DXH5_9APIC</name>
<keyword evidence="3" id="KW-0418">Kinase</keyword>
<feature type="region of interest" description="Disordered" evidence="1">
    <location>
        <begin position="1077"/>
        <end position="1099"/>
    </location>
</feature>
<feature type="compositionally biased region" description="Polar residues" evidence="1">
    <location>
        <begin position="820"/>
        <end position="832"/>
    </location>
</feature>
<reference evidence="4" key="1">
    <citation type="submission" date="2016-06" db="EMBL/GenBank/DDBJ databases">
        <title>First high quality genome sequence of Plasmodium coatneyi using continuous long reads from single molecule, real-time sequencing.</title>
        <authorList>
            <person name="Chien J.-T."/>
            <person name="Pakala S.B."/>
            <person name="Geraldo J.A."/>
            <person name="Lapp S.A."/>
            <person name="Barnwell J.W."/>
            <person name="Kissinger J.C."/>
            <person name="Galinski M.R."/>
            <person name="Humphrey J.C."/>
        </authorList>
    </citation>
    <scope>NUCLEOTIDE SEQUENCE [LARGE SCALE GENOMIC DNA]</scope>
    <source>
        <strain evidence="4">Hackeri</strain>
    </source>
</reference>
<dbReference type="GO" id="GO:0005524">
    <property type="term" value="F:ATP binding"/>
    <property type="evidence" value="ECO:0007669"/>
    <property type="project" value="InterPro"/>
</dbReference>
<feature type="region of interest" description="Disordered" evidence="1">
    <location>
        <begin position="805"/>
        <end position="856"/>
    </location>
</feature>
<dbReference type="KEGG" id="pcot:PCOAH_00016600"/>
<dbReference type="RefSeq" id="XP_019914163.1">
    <property type="nucleotide sequence ID" value="XM_020058469.1"/>
</dbReference>
<evidence type="ECO:0000313" key="3">
    <source>
        <dbReference type="EMBL" id="ANQ07468.1"/>
    </source>
</evidence>
<evidence type="ECO:0000256" key="1">
    <source>
        <dbReference type="SAM" id="MobiDB-lite"/>
    </source>
</evidence>
<proteinExistence type="predicted"/>
<gene>
    <name evidence="3" type="ORF">PCOAH_00016600</name>
</gene>
<dbReference type="SMART" id="SM00220">
    <property type="entry name" value="S_TKc"/>
    <property type="match status" value="1"/>
</dbReference>
<keyword evidence="3" id="KW-0808">Transferase</keyword>
<feature type="domain" description="Protein kinase" evidence="2">
    <location>
        <begin position="2736"/>
        <end position="3028"/>
    </location>
</feature>